<evidence type="ECO:0000313" key="3">
    <source>
        <dbReference type="Proteomes" id="UP000015241"/>
    </source>
</evidence>
<organism evidence="2 3">
    <name type="scientific">Fomitopsis schrenkii</name>
    <name type="common">Brown rot fungus</name>
    <dbReference type="NCBI Taxonomy" id="2126942"/>
    <lineage>
        <taxon>Eukaryota</taxon>
        <taxon>Fungi</taxon>
        <taxon>Dikarya</taxon>
        <taxon>Basidiomycota</taxon>
        <taxon>Agaricomycotina</taxon>
        <taxon>Agaricomycetes</taxon>
        <taxon>Polyporales</taxon>
        <taxon>Fomitopsis</taxon>
    </lineage>
</organism>
<dbReference type="InterPro" id="IPR040521">
    <property type="entry name" value="KDZ"/>
</dbReference>
<gene>
    <name evidence="2" type="ORF">FOMPIDRAFT_31539</name>
</gene>
<dbReference type="AlphaFoldDB" id="S8G687"/>
<dbReference type="EMBL" id="KE504123">
    <property type="protein sequence ID" value="EPT05685.1"/>
    <property type="molecule type" value="Genomic_DNA"/>
</dbReference>
<dbReference type="InParanoid" id="S8G687"/>
<dbReference type="Proteomes" id="UP000015241">
    <property type="component" value="Unassembled WGS sequence"/>
</dbReference>
<dbReference type="STRING" id="743788.S8G687"/>
<sequence>KWVTTHFRRTSLHELGVRIQLGHPPGERCPNPKPAFNNDFVVLDMTGLHHVKLDFCDCTQKAHHPIQLMRAKLFPATVINPKTAATYRLLEQFHVLRTQTKISAYEYYQTLARQTDNVSAADTTDRYTAFLRISREWSHLKMLKRAGRGHDSLGVRGTAPGECAVECPACPQPGKNLPAGWEDAPNEKRWLYRLFVGLDANFRLKRKKHLNEKGDPGLNRGCAYIVEDTRYKAFLQEFDKKLPVEKNTCHDHDALKLVNMKKVRELDASGVATVECTRHNMKRPCSVGDLQVGERYINMDYIFMSSLDHHGMPEVVTSYDIACQWSRNLRARHAIYGRDYTKHIFHYVVPKFHISAHEEICQITYSYNYCKGVGRTDGEAVERGWAAVNPVATSTKEMGAGHRHDVLDDVFGAYNWGKVRQLAPSLVKKYKDTTIKHAEHKQHFEEYTKVIPDTSIQRWTAMVEKWEDDPVLNENPFAAVVPTVTMAAVRRELAEEDAVMLDVGMTPPCHANMAPSVMIAAGLELEDQHIGEKSTDHQHATALEHLNTLRRKLEAWFKIQQSYVPGVQNLRDLQMRTLKNPAVFDMPLLLPSALRAPHIPSLWDIEWRLRYAQAHDALEGVRRHLRLCSHLYHFKDRFVHGQGPNTRARSVIKKAQDKVDEHADRYRRARAALVSLSTILGKAGWEGTLKTLADEDVRQMTEGMPGQSEGKRTLSWIWRTTPLVGPEDVDDPELQEALRIEWCKSRARAARYREEIQLLEEEMRRVVDYHLFAQKQWTQR</sequence>
<reference evidence="2 3" key="1">
    <citation type="journal article" date="2012" name="Science">
        <title>The Paleozoic origin of enzymatic lignin decomposition reconstructed from 31 fungal genomes.</title>
        <authorList>
            <person name="Floudas D."/>
            <person name="Binder M."/>
            <person name="Riley R."/>
            <person name="Barry K."/>
            <person name="Blanchette R.A."/>
            <person name="Henrissat B."/>
            <person name="Martinez A.T."/>
            <person name="Otillar R."/>
            <person name="Spatafora J.W."/>
            <person name="Yadav J.S."/>
            <person name="Aerts A."/>
            <person name="Benoit I."/>
            <person name="Boyd A."/>
            <person name="Carlson A."/>
            <person name="Copeland A."/>
            <person name="Coutinho P.M."/>
            <person name="de Vries R.P."/>
            <person name="Ferreira P."/>
            <person name="Findley K."/>
            <person name="Foster B."/>
            <person name="Gaskell J."/>
            <person name="Glotzer D."/>
            <person name="Gorecki P."/>
            <person name="Heitman J."/>
            <person name="Hesse C."/>
            <person name="Hori C."/>
            <person name="Igarashi K."/>
            <person name="Jurgens J.A."/>
            <person name="Kallen N."/>
            <person name="Kersten P."/>
            <person name="Kohler A."/>
            <person name="Kuees U."/>
            <person name="Kumar T.K.A."/>
            <person name="Kuo A."/>
            <person name="LaButti K."/>
            <person name="Larrondo L.F."/>
            <person name="Lindquist E."/>
            <person name="Ling A."/>
            <person name="Lombard V."/>
            <person name="Lucas S."/>
            <person name="Lundell T."/>
            <person name="Martin R."/>
            <person name="McLaughlin D.J."/>
            <person name="Morgenstern I."/>
            <person name="Morin E."/>
            <person name="Murat C."/>
            <person name="Nagy L.G."/>
            <person name="Nolan M."/>
            <person name="Ohm R.A."/>
            <person name="Patyshakuliyeva A."/>
            <person name="Rokas A."/>
            <person name="Ruiz-Duenas F.J."/>
            <person name="Sabat G."/>
            <person name="Salamov A."/>
            <person name="Samejima M."/>
            <person name="Schmutz J."/>
            <person name="Slot J.C."/>
            <person name="St John F."/>
            <person name="Stenlid J."/>
            <person name="Sun H."/>
            <person name="Sun S."/>
            <person name="Syed K."/>
            <person name="Tsang A."/>
            <person name="Wiebenga A."/>
            <person name="Young D."/>
            <person name="Pisabarro A."/>
            <person name="Eastwood D.C."/>
            <person name="Martin F."/>
            <person name="Cullen D."/>
            <person name="Grigoriev I.V."/>
            <person name="Hibbett D.S."/>
        </authorList>
    </citation>
    <scope>NUCLEOTIDE SEQUENCE</scope>
    <source>
        <strain evidence="3">FP-58527</strain>
    </source>
</reference>
<feature type="non-terminal residue" evidence="2">
    <location>
        <position position="1"/>
    </location>
</feature>
<dbReference type="Pfam" id="PF18758">
    <property type="entry name" value="KDZ"/>
    <property type="match status" value="1"/>
</dbReference>
<dbReference type="PANTHER" id="PTHR33096">
    <property type="entry name" value="CXC2 DOMAIN-CONTAINING PROTEIN"/>
    <property type="match status" value="1"/>
</dbReference>
<dbReference type="OrthoDB" id="2793259at2759"/>
<dbReference type="Pfam" id="PF18803">
    <property type="entry name" value="CxC2"/>
    <property type="match status" value="1"/>
</dbReference>
<dbReference type="PANTHER" id="PTHR33096:SF1">
    <property type="entry name" value="CXC1-LIKE CYSTEINE CLUSTER ASSOCIATED WITH KDZ TRANSPOSASES DOMAIN-CONTAINING PROTEIN"/>
    <property type="match status" value="1"/>
</dbReference>
<name>S8G687_FOMSC</name>
<feature type="domain" description="CxC2-like cysteine cluster KDZ transposase-associated" evidence="1">
    <location>
        <begin position="12"/>
        <end position="118"/>
    </location>
</feature>
<accession>S8G687</accession>
<proteinExistence type="predicted"/>
<protein>
    <recommendedName>
        <fullName evidence="1">CxC2-like cysteine cluster KDZ transposase-associated domain-containing protein</fullName>
    </recommendedName>
</protein>
<dbReference type="InterPro" id="IPR041457">
    <property type="entry name" value="CxC2_KDZ-assoc"/>
</dbReference>
<evidence type="ECO:0000313" key="2">
    <source>
        <dbReference type="EMBL" id="EPT05685.1"/>
    </source>
</evidence>
<evidence type="ECO:0000259" key="1">
    <source>
        <dbReference type="Pfam" id="PF18803"/>
    </source>
</evidence>
<feature type="non-terminal residue" evidence="2">
    <location>
        <position position="780"/>
    </location>
</feature>
<dbReference type="eggNOG" id="ENOG502SJXV">
    <property type="taxonomic scope" value="Eukaryota"/>
</dbReference>
<dbReference type="HOGENOM" id="CLU_003703_13_0_1"/>
<keyword evidence="3" id="KW-1185">Reference proteome</keyword>